<dbReference type="EMBL" id="CM056741">
    <property type="protein sequence ID" value="KAJ8682735.1"/>
    <property type="molecule type" value="Genomic_DNA"/>
</dbReference>
<organism evidence="1 2">
    <name type="scientific">Eretmocerus hayati</name>
    <dbReference type="NCBI Taxonomy" id="131215"/>
    <lineage>
        <taxon>Eukaryota</taxon>
        <taxon>Metazoa</taxon>
        <taxon>Ecdysozoa</taxon>
        <taxon>Arthropoda</taxon>
        <taxon>Hexapoda</taxon>
        <taxon>Insecta</taxon>
        <taxon>Pterygota</taxon>
        <taxon>Neoptera</taxon>
        <taxon>Endopterygota</taxon>
        <taxon>Hymenoptera</taxon>
        <taxon>Apocrita</taxon>
        <taxon>Proctotrupomorpha</taxon>
        <taxon>Chalcidoidea</taxon>
        <taxon>Aphelinidae</taxon>
        <taxon>Aphelininae</taxon>
        <taxon>Eretmocerus</taxon>
    </lineage>
</organism>
<dbReference type="Proteomes" id="UP001239111">
    <property type="component" value="Chromosome 1"/>
</dbReference>
<sequence length="303" mass="34892">AFRVTTSVGGIWNLFQHLRENWSKYPPRNEKMKKEIADGAARTIFYSYLFFTAVSTVVGSITLPIIAKFLVHCATLKSSNRVSNSSEYIPYRTLLFDSYPLVATNTLTNSFLLSYEMYVMIYWNIMYFCCDGWFGQFTTHVCLQFRVLRDDIEALVQQEDPKIDLKSNYVCIIRRHQELLRICDTIEEVFSPLVLIVVLLSSVDICINLFDLTELSSQGKYSMALPHIGLVSGTFCQIIFYCAFAERLVYESSSVADALYNSDWVSKTKEYKVYTQIIIMRAQSPVYCTAYGFFPINHLRLSS</sequence>
<proteinExistence type="predicted"/>
<protein>
    <submittedName>
        <fullName evidence="1">Uncharacterized protein</fullName>
    </submittedName>
</protein>
<evidence type="ECO:0000313" key="2">
    <source>
        <dbReference type="Proteomes" id="UP001239111"/>
    </source>
</evidence>
<feature type="non-terminal residue" evidence="1">
    <location>
        <position position="303"/>
    </location>
</feature>
<gene>
    <name evidence="1" type="ORF">QAD02_018527</name>
</gene>
<reference evidence="1" key="1">
    <citation type="submission" date="2023-04" db="EMBL/GenBank/DDBJ databases">
        <title>A chromosome-level genome assembly of the parasitoid wasp Eretmocerus hayati.</title>
        <authorList>
            <person name="Zhong Y."/>
            <person name="Liu S."/>
            <person name="Liu Y."/>
        </authorList>
    </citation>
    <scope>NUCLEOTIDE SEQUENCE</scope>
    <source>
        <strain evidence="1">ZJU_SS_LIU_2023</strain>
    </source>
</reference>
<feature type="non-terminal residue" evidence="1">
    <location>
        <position position="1"/>
    </location>
</feature>
<comment type="caution">
    <text evidence="1">The sequence shown here is derived from an EMBL/GenBank/DDBJ whole genome shotgun (WGS) entry which is preliminary data.</text>
</comment>
<keyword evidence="2" id="KW-1185">Reference proteome</keyword>
<accession>A0ACC2PGM8</accession>
<name>A0ACC2PGM8_9HYME</name>
<evidence type="ECO:0000313" key="1">
    <source>
        <dbReference type="EMBL" id="KAJ8682735.1"/>
    </source>
</evidence>